<dbReference type="AlphaFoldDB" id="A0A2R6WSB8"/>
<organism evidence="2 3">
    <name type="scientific">Marchantia polymorpha</name>
    <name type="common">Common liverwort</name>
    <name type="synonym">Marchantia aquatica</name>
    <dbReference type="NCBI Taxonomy" id="3197"/>
    <lineage>
        <taxon>Eukaryota</taxon>
        <taxon>Viridiplantae</taxon>
        <taxon>Streptophyta</taxon>
        <taxon>Embryophyta</taxon>
        <taxon>Marchantiophyta</taxon>
        <taxon>Marchantiopsida</taxon>
        <taxon>Marchantiidae</taxon>
        <taxon>Marchantiales</taxon>
        <taxon>Marchantiaceae</taxon>
        <taxon>Marchantia</taxon>
    </lineage>
</organism>
<evidence type="ECO:0000313" key="3">
    <source>
        <dbReference type="Proteomes" id="UP000244005"/>
    </source>
</evidence>
<keyword evidence="3" id="KW-1185">Reference proteome</keyword>
<evidence type="ECO:0000256" key="1">
    <source>
        <dbReference type="SAM" id="MobiDB-lite"/>
    </source>
</evidence>
<feature type="region of interest" description="Disordered" evidence="1">
    <location>
        <begin position="97"/>
        <end position="138"/>
    </location>
</feature>
<dbReference type="Proteomes" id="UP000244005">
    <property type="component" value="Unassembled WGS sequence"/>
</dbReference>
<sequence>MQICVARPELGTNGLGLNESLFVLRPNARATVPIVSSEREIGATRPDRITQTAPCSVPLFSSADSCRVYATPASSVLGRGSRIDAIDHPPSFIRAANRASHPISLHTPPSAAALRRPSSPHSSDKLEAEKSFLAQAAS</sequence>
<protein>
    <submittedName>
        <fullName evidence="2">Uncharacterized protein</fullName>
    </submittedName>
</protein>
<gene>
    <name evidence="2" type="ORF">MARPO_0061s0028</name>
</gene>
<evidence type="ECO:0000313" key="2">
    <source>
        <dbReference type="EMBL" id="PTQ36751.1"/>
    </source>
</evidence>
<name>A0A2R6WSB8_MARPO</name>
<proteinExistence type="predicted"/>
<reference evidence="3" key="1">
    <citation type="journal article" date="2017" name="Cell">
        <title>Insights into land plant evolution garnered from the Marchantia polymorpha genome.</title>
        <authorList>
            <person name="Bowman J.L."/>
            <person name="Kohchi T."/>
            <person name="Yamato K.T."/>
            <person name="Jenkins J."/>
            <person name="Shu S."/>
            <person name="Ishizaki K."/>
            <person name="Yamaoka S."/>
            <person name="Nishihama R."/>
            <person name="Nakamura Y."/>
            <person name="Berger F."/>
            <person name="Adam C."/>
            <person name="Aki S.S."/>
            <person name="Althoff F."/>
            <person name="Araki T."/>
            <person name="Arteaga-Vazquez M.A."/>
            <person name="Balasubrmanian S."/>
            <person name="Barry K."/>
            <person name="Bauer D."/>
            <person name="Boehm C.R."/>
            <person name="Briginshaw L."/>
            <person name="Caballero-Perez J."/>
            <person name="Catarino B."/>
            <person name="Chen F."/>
            <person name="Chiyoda S."/>
            <person name="Chovatia M."/>
            <person name="Davies K.M."/>
            <person name="Delmans M."/>
            <person name="Demura T."/>
            <person name="Dierschke T."/>
            <person name="Dolan L."/>
            <person name="Dorantes-Acosta A.E."/>
            <person name="Eklund D.M."/>
            <person name="Florent S.N."/>
            <person name="Flores-Sandoval E."/>
            <person name="Fujiyama A."/>
            <person name="Fukuzawa H."/>
            <person name="Galik B."/>
            <person name="Grimanelli D."/>
            <person name="Grimwood J."/>
            <person name="Grossniklaus U."/>
            <person name="Hamada T."/>
            <person name="Haseloff J."/>
            <person name="Hetherington A.J."/>
            <person name="Higo A."/>
            <person name="Hirakawa Y."/>
            <person name="Hundley H.N."/>
            <person name="Ikeda Y."/>
            <person name="Inoue K."/>
            <person name="Inoue S.I."/>
            <person name="Ishida S."/>
            <person name="Jia Q."/>
            <person name="Kakita M."/>
            <person name="Kanazawa T."/>
            <person name="Kawai Y."/>
            <person name="Kawashima T."/>
            <person name="Kennedy M."/>
            <person name="Kinose K."/>
            <person name="Kinoshita T."/>
            <person name="Kohara Y."/>
            <person name="Koide E."/>
            <person name="Komatsu K."/>
            <person name="Kopischke S."/>
            <person name="Kubo M."/>
            <person name="Kyozuka J."/>
            <person name="Lagercrantz U."/>
            <person name="Lin S.S."/>
            <person name="Lindquist E."/>
            <person name="Lipzen A.M."/>
            <person name="Lu C.W."/>
            <person name="De Luna E."/>
            <person name="Martienssen R.A."/>
            <person name="Minamino N."/>
            <person name="Mizutani M."/>
            <person name="Mizutani M."/>
            <person name="Mochizuki N."/>
            <person name="Monte I."/>
            <person name="Mosher R."/>
            <person name="Nagasaki H."/>
            <person name="Nakagami H."/>
            <person name="Naramoto S."/>
            <person name="Nishitani K."/>
            <person name="Ohtani M."/>
            <person name="Okamoto T."/>
            <person name="Okumura M."/>
            <person name="Phillips J."/>
            <person name="Pollak B."/>
            <person name="Reinders A."/>
            <person name="Rovekamp M."/>
            <person name="Sano R."/>
            <person name="Sawa S."/>
            <person name="Schmid M.W."/>
            <person name="Shirakawa M."/>
            <person name="Solano R."/>
            <person name="Spunde A."/>
            <person name="Suetsugu N."/>
            <person name="Sugano S."/>
            <person name="Sugiyama A."/>
            <person name="Sun R."/>
            <person name="Suzuki Y."/>
            <person name="Takenaka M."/>
            <person name="Takezawa D."/>
            <person name="Tomogane H."/>
            <person name="Tsuzuki M."/>
            <person name="Ueda T."/>
            <person name="Umeda M."/>
            <person name="Ward J.M."/>
            <person name="Watanabe Y."/>
            <person name="Yazaki K."/>
            <person name="Yokoyama R."/>
            <person name="Yoshitake Y."/>
            <person name="Yotsui I."/>
            <person name="Zachgo S."/>
            <person name="Schmutz J."/>
        </authorList>
    </citation>
    <scope>NUCLEOTIDE SEQUENCE [LARGE SCALE GENOMIC DNA]</scope>
    <source>
        <strain evidence="3">Tak-1</strain>
    </source>
</reference>
<accession>A0A2R6WSB8</accession>
<dbReference type="Gramene" id="Mp1g24970.1">
    <property type="protein sequence ID" value="Mp1g24970.1.cds1"/>
    <property type="gene ID" value="Mp1g24970"/>
</dbReference>
<dbReference type="EMBL" id="KZ772733">
    <property type="protein sequence ID" value="PTQ36751.1"/>
    <property type="molecule type" value="Genomic_DNA"/>
</dbReference>